<sequence length="165" mass="19062">MNWNQIFDFVDGKLYWKNCTQPFRNGTEAGCLSEDGYLSVRHNRVLYLNHHIIFEMHKGKIPPGMVIDHDDRNKLNNYPSNLIAKTQQDNTKNQTMRKSNMAGCTGVRFRSERGKWQARITVDGKQKHLGYFTTKEDAISAREEANIKYGFHKNHGKPTGGSFVR</sequence>
<feature type="domain" description="HNH nuclease" evidence="1">
    <location>
        <begin position="48"/>
        <end position="91"/>
    </location>
</feature>
<keyword evidence="2" id="KW-0255">Endonuclease</keyword>
<reference evidence="2" key="1">
    <citation type="submission" date="2021-06" db="EMBL/GenBank/DDBJ databases">
        <authorList>
            <person name="Sundaramoorthy N.S."/>
            <person name="Nagarajan S."/>
        </authorList>
    </citation>
    <scope>NUCLEOTIDE SEQUENCE</scope>
</reference>
<evidence type="ECO:0000313" key="3">
    <source>
        <dbReference type="Proteomes" id="UP000828021"/>
    </source>
</evidence>
<proteinExistence type="predicted"/>
<dbReference type="InterPro" id="IPR016177">
    <property type="entry name" value="DNA-bd_dom_sf"/>
</dbReference>
<evidence type="ECO:0000313" key="2">
    <source>
        <dbReference type="EMBL" id="QXV71878.1"/>
    </source>
</evidence>
<dbReference type="RefSeq" id="YP_010659802.1">
    <property type="nucleotide sequence ID" value="NC_070872.1"/>
</dbReference>
<name>A0AAE7SRA8_9CAUD</name>
<dbReference type="InterPro" id="IPR036955">
    <property type="entry name" value="AP2/ERF_dom_sf"/>
</dbReference>
<dbReference type="Gene3D" id="3.30.730.10">
    <property type="entry name" value="AP2/ERF domain"/>
    <property type="match status" value="1"/>
</dbReference>
<dbReference type="EMBL" id="MZ394712">
    <property type="protein sequence ID" value="QXV71878.1"/>
    <property type="molecule type" value="Genomic_DNA"/>
</dbReference>
<dbReference type="Gene3D" id="3.90.75.20">
    <property type="match status" value="1"/>
</dbReference>
<dbReference type="GeneID" id="77935788"/>
<dbReference type="InterPro" id="IPR003615">
    <property type="entry name" value="HNH_nuc"/>
</dbReference>
<organism evidence="2 3">
    <name type="scientific">Escherichia phage U1G</name>
    <dbReference type="NCBI Taxonomy" id="2853091"/>
    <lineage>
        <taxon>Viruses</taxon>
        <taxon>Duplodnaviria</taxon>
        <taxon>Heunggongvirae</taxon>
        <taxon>Uroviricota</taxon>
        <taxon>Caudoviricetes</taxon>
        <taxon>Schitoviridae</taxon>
        <taxon>Enquatrovirinae</taxon>
        <taxon>Gamaleyavirus</taxon>
        <taxon>Gamaleyavirus U1g</taxon>
    </lineage>
</organism>
<dbReference type="SUPFAM" id="SSF54171">
    <property type="entry name" value="DNA-binding domain"/>
    <property type="match status" value="1"/>
</dbReference>
<dbReference type="GO" id="GO:0003700">
    <property type="term" value="F:DNA-binding transcription factor activity"/>
    <property type="evidence" value="ECO:0007669"/>
    <property type="project" value="InterPro"/>
</dbReference>
<dbReference type="Pfam" id="PF13392">
    <property type="entry name" value="HNH_3"/>
    <property type="match status" value="1"/>
</dbReference>
<dbReference type="SUPFAM" id="SSF54060">
    <property type="entry name" value="His-Me finger endonucleases"/>
    <property type="match status" value="1"/>
</dbReference>
<keyword evidence="2" id="KW-0540">Nuclease</keyword>
<dbReference type="GO" id="GO:0004519">
    <property type="term" value="F:endonuclease activity"/>
    <property type="evidence" value="ECO:0007669"/>
    <property type="project" value="UniProtKB-KW"/>
</dbReference>
<keyword evidence="3" id="KW-1185">Reference proteome</keyword>
<accession>A0AAE7SRA8</accession>
<dbReference type="Proteomes" id="UP000828021">
    <property type="component" value="Segment"/>
</dbReference>
<dbReference type="GO" id="GO:0003677">
    <property type="term" value="F:DNA binding"/>
    <property type="evidence" value="ECO:0007669"/>
    <property type="project" value="InterPro"/>
</dbReference>
<keyword evidence="2" id="KW-0378">Hydrolase</keyword>
<evidence type="ECO:0000259" key="1">
    <source>
        <dbReference type="Pfam" id="PF13392"/>
    </source>
</evidence>
<dbReference type="KEGG" id="vg:77935788"/>
<dbReference type="InterPro" id="IPR044925">
    <property type="entry name" value="His-Me_finger_sf"/>
</dbReference>
<protein>
    <submittedName>
        <fullName evidence="2">HNH homing endonuclease</fullName>
    </submittedName>
</protein>